<dbReference type="InterPro" id="IPR026951">
    <property type="entry name" value="PPIL2_U-box_dom"/>
</dbReference>
<dbReference type="InterPro" id="IPR013083">
    <property type="entry name" value="Znf_RING/FYVE/PHD"/>
</dbReference>
<feature type="non-terminal residue" evidence="2">
    <location>
        <position position="162"/>
    </location>
</feature>
<dbReference type="Pfam" id="PF04564">
    <property type="entry name" value="U-box"/>
    <property type="match status" value="1"/>
</dbReference>
<dbReference type="CDD" id="cd16663">
    <property type="entry name" value="RING-Ubox_PPIL2"/>
    <property type="match status" value="1"/>
</dbReference>
<feature type="domain" description="U-box" evidence="1">
    <location>
        <begin position="39"/>
        <end position="113"/>
    </location>
</feature>
<keyword evidence="3" id="KW-1185">Reference proteome</keyword>
<organism evidence="2 3">
    <name type="scientific">Piptocephalis cylindrospora</name>
    <dbReference type="NCBI Taxonomy" id="1907219"/>
    <lineage>
        <taxon>Eukaryota</taxon>
        <taxon>Fungi</taxon>
        <taxon>Fungi incertae sedis</taxon>
        <taxon>Zoopagomycota</taxon>
        <taxon>Zoopagomycotina</taxon>
        <taxon>Zoopagomycetes</taxon>
        <taxon>Zoopagales</taxon>
        <taxon>Piptocephalidaceae</taxon>
        <taxon>Piptocephalis</taxon>
    </lineage>
</organism>
<reference evidence="3" key="1">
    <citation type="journal article" date="2018" name="Nat. Microbiol.">
        <title>Leveraging single-cell genomics to expand the fungal tree of life.</title>
        <authorList>
            <person name="Ahrendt S.R."/>
            <person name="Quandt C.A."/>
            <person name="Ciobanu D."/>
            <person name="Clum A."/>
            <person name="Salamov A."/>
            <person name="Andreopoulos B."/>
            <person name="Cheng J.F."/>
            <person name="Woyke T."/>
            <person name="Pelin A."/>
            <person name="Henrissat B."/>
            <person name="Reynolds N.K."/>
            <person name="Benny G.L."/>
            <person name="Smith M.E."/>
            <person name="James T.Y."/>
            <person name="Grigoriev I.V."/>
        </authorList>
    </citation>
    <scope>NUCLEOTIDE SEQUENCE [LARGE SCALE GENOMIC DNA]</scope>
</reference>
<dbReference type="OrthoDB" id="407558at2759"/>
<dbReference type="SUPFAM" id="SSF57850">
    <property type="entry name" value="RING/U-box"/>
    <property type="match status" value="1"/>
</dbReference>
<name>A0A4P9XYN0_9FUNG</name>
<evidence type="ECO:0000313" key="3">
    <source>
        <dbReference type="Proteomes" id="UP000267251"/>
    </source>
</evidence>
<dbReference type="SMART" id="SM00504">
    <property type="entry name" value="Ubox"/>
    <property type="match status" value="1"/>
</dbReference>
<accession>A0A4P9XYN0</accession>
<dbReference type="AlphaFoldDB" id="A0A4P9XYN0"/>
<protein>
    <recommendedName>
        <fullName evidence="1">U-box domain-containing protein</fullName>
    </recommendedName>
</protein>
<dbReference type="GO" id="GO:0004842">
    <property type="term" value="F:ubiquitin-protein transferase activity"/>
    <property type="evidence" value="ECO:0007669"/>
    <property type="project" value="InterPro"/>
</dbReference>
<dbReference type="InterPro" id="IPR003613">
    <property type="entry name" value="Ubox_domain"/>
</dbReference>
<dbReference type="GO" id="GO:0016567">
    <property type="term" value="P:protein ubiquitination"/>
    <property type="evidence" value="ECO:0007669"/>
    <property type="project" value="InterPro"/>
</dbReference>
<sequence length="162" mass="17851">MGKWTDKLYITHSEWSNSYGGMKLGGKGNDPGSREQKETALPFSHCALSLRPFKDPVCSPDGVVFDREVIEAYLKGGKRKNPITGTALTREDLIPLHYHRNGLGEYHCPVTLKVFTDQSEILANRRTGQVFSADAVIQLGAAKDPVTDEPIPSEDLLTLRGP</sequence>
<dbReference type="EMBL" id="KZ988872">
    <property type="protein sequence ID" value="RKP11484.1"/>
    <property type="molecule type" value="Genomic_DNA"/>
</dbReference>
<evidence type="ECO:0000259" key="1">
    <source>
        <dbReference type="PROSITE" id="PS51698"/>
    </source>
</evidence>
<dbReference type="PROSITE" id="PS51698">
    <property type="entry name" value="U_BOX"/>
    <property type="match status" value="1"/>
</dbReference>
<dbReference type="Gene3D" id="3.30.40.10">
    <property type="entry name" value="Zinc/RING finger domain, C3HC4 (zinc finger)"/>
    <property type="match status" value="1"/>
</dbReference>
<dbReference type="Proteomes" id="UP000267251">
    <property type="component" value="Unassembled WGS sequence"/>
</dbReference>
<evidence type="ECO:0000313" key="2">
    <source>
        <dbReference type="EMBL" id="RKP11484.1"/>
    </source>
</evidence>
<gene>
    <name evidence="2" type="ORF">BJ684DRAFT_5394</name>
</gene>
<proteinExistence type="predicted"/>